<dbReference type="EMBL" id="CDMZ01005910">
    <property type="protein sequence ID" value="CEM55795.1"/>
    <property type="molecule type" value="Genomic_DNA"/>
</dbReference>
<dbReference type="AlphaFoldDB" id="A0A0G4IEV4"/>
<feature type="non-terminal residue" evidence="3">
    <location>
        <position position="177"/>
    </location>
</feature>
<feature type="compositionally biased region" description="Basic and acidic residues" evidence="1">
    <location>
        <begin position="47"/>
        <end position="56"/>
    </location>
</feature>
<keyword evidence="2" id="KW-0732">Signal</keyword>
<feature type="signal peptide" evidence="2">
    <location>
        <begin position="1"/>
        <end position="18"/>
    </location>
</feature>
<sequence>MKIPSFLGFWLCLQGVGAFVCPPGSLRLGHASWRRGNDSTRLSGKMKTSDKGARKEEEPAVIKKIREGKKLAKQKRKQLLQLDDLDNVYEDVNKKRQAEAEDPNKWYINNVLSDGQIALLSKTLFGGSLTGTAIVSAGAIMGVVDAYAKAFNNPVDPAIIDIAETYGQTLLNGGLLV</sequence>
<accession>A0A0G4IEV4</accession>
<name>A0A0G4IEV4_9ALVE</name>
<protein>
    <submittedName>
        <fullName evidence="3">Uncharacterized protein</fullName>
    </submittedName>
</protein>
<organism evidence="3">
    <name type="scientific">Chromera velia CCMP2878</name>
    <dbReference type="NCBI Taxonomy" id="1169474"/>
    <lineage>
        <taxon>Eukaryota</taxon>
        <taxon>Sar</taxon>
        <taxon>Alveolata</taxon>
        <taxon>Colpodellida</taxon>
        <taxon>Chromeraceae</taxon>
        <taxon>Chromera</taxon>
    </lineage>
</organism>
<feature type="chain" id="PRO_5005192577" evidence="2">
    <location>
        <begin position="19"/>
        <end position="177"/>
    </location>
</feature>
<reference evidence="3" key="1">
    <citation type="submission" date="2014-11" db="EMBL/GenBank/DDBJ databases">
        <authorList>
            <person name="Otto D Thomas"/>
            <person name="Naeem Raeece"/>
        </authorList>
    </citation>
    <scope>NUCLEOTIDE SEQUENCE</scope>
</reference>
<gene>
    <name evidence="3" type="ORF">Cvel_13834</name>
</gene>
<evidence type="ECO:0000256" key="2">
    <source>
        <dbReference type="SAM" id="SignalP"/>
    </source>
</evidence>
<feature type="region of interest" description="Disordered" evidence="1">
    <location>
        <begin position="34"/>
        <end position="56"/>
    </location>
</feature>
<evidence type="ECO:0000256" key="1">
    <source>
        <dbReference type="SAM" id="MobiDB-lite"/>
    </source>
</evidence>
<evidence type="ECO:0000313" key="3">
    <source>
        <dbReference type="EMBL" id="CEM55795.1"/>
    </source>
</evidence>
<proteinExistence type="predicted"/>